<comment type="caution">
    <text evidence="1">The sequence shown here is derived from an EMBL/GenBank/DDBJ whole genome shotgun (WGS) entry which is preliminary data.</text>
</comment>
<dbReference type="AlphaFoldDB" id="A0A8X6V0I6"/>
<reference evidence="1" key="1">
    <citation type="submission" date="2020-08" db="EMBL/GenBank/DDBJ databases">
        <title>Multicomponent nature underlies the extraordinary mechanical properties of spider dragline silk.</title>
        <authorList>
            <person name="Kono N."/>
            <person name="Nakamura H."/>
            <person name="Mori M."/>
            <person name="Yoshida Y."/>
            <person name="Ohtoshi R."/>
            <person name="Malay A.D."/>
            <person name="Moran D.A.P."/>
            <person name="Tomita M."/>
            <person name="Numata K."/>
            <person name="Arakawa K."/>
        </authorList>
    </citation>
    <scope>NUCLEOTIDE SEQUENCE</scope>
</reference>
<name>A0A8X6V0I6_TRICX</name>
<organism evidence="1 2">
    <name type="scientific">Trichonephila clavipes</name>
    <name type="common">Golden silk orbweaver</name>
    <name type="synonym">Nephila clavipes</name>
    <dbReference type="NCBI Taxonomy" id="2585209"/>
    <lineage>
        <taxon>Eukaryota</taxon>
        <taxon>Metazoa</taxon>
        <taxon>Ecdysozoa</taxon>
        <taxon>Arthropoda</taxon>
        <taxon>Chelicerata</taxon>
        <taxon>Arachnida</taxon>
        <taxon>Araneae</taxon>
        <taxon>Araneomorphae</taxon>
        <taxon>Entelegynae</taxon>
        <taxon>Araneoidea</taxon>
        <taxon>Nephilidae</taxon>
        <taxon>Trichonephila</taxon>
    </lineage>
</organism>
<evidence type="ECO:0000313" key="1">
    <source>
        <dbReference type="EMBL" id="GFX90303.1"/>
    </source>
</evidence>
<gene>
    <name evidence="1" type="ORF">TNCV_3848781</name>
</gene>
<evidence type="ECO:0000313" key="2">
    <source>
        <dbReference type="Proteomes" id="UP000887159"/>
    </source>
</evidence>
<proteinExistence type="predicted"/>
<dbReference type="EMBL" id="BMAU01021094">
    <property type="protein sequence ID" value="GFX90303.1"/>
    <property type="molecule type" value="Genomic_DNA"/>
</dbReference>
<keyword evidence="2" id="KW-1185">Reference proteome</keyword>
<accession>A0A8X6V0I6</accession>
<dbReference type="Proteomes" id="UP000887159">
    <property type="component" value="Unassembled WGS sequence"/>
</dbReference>
<sequence length="126" mass="14295">MDILGGEFKRRNRKEEKITRHLPASFDRLARTIVRDHHTARGRAREQCAPGAILGHRRLTVTGATEKRYRTSSPCPQKVVKYSSRRGLAIRGTEKVFGSPHIGNFMGTLELLAEFDPFICGHVELR</sequence>
<protein>
    <submittedName>
        <fullName evidence="1">Uncharacterized protein</fullName>
    </submittedName>
</protein>